<proteinExistence type="predicted"/>
<dbReference type="EMBL" id="CAUYUE010000007">
    <property type="protein sequence ID" value="CAK0782866.1"/>
    <property type="molecule type" value="Genomic_DNA"/>
</dbReference>
<reference evidence="1 2" key="1">
    <citation type="submission" date="2023-10" db="EMBL/GenBank/DDBJ databases">
        <authorList>
            <person name="Maclean D."/>
            <person name="Macfadyen A."/>
        </authorList>
    </citation>
    <scope>NUCLEOTIDE SEQUENCE [LARGE SCALE GENOMIC DNA]</scope>
</reference>
<dbReference type="CDD" id="cd21459">
    <property type="entry name" value="DLC-like_TCTEX1D2"/>
    <property type="match status" value="1"/>
</dbReference>
<dbReference type="AlphaFoldDB" id="A0AAV1I681"/>
<dbReference type="InterPro" id="IPR038586">
    <property type="entry name" value="Tctex-1-like_sf"/>
</dbReference>
<dbReference type="Proteomes" id="UP001314263">
    <property type="component" value="Unassembled WGS sequence"/>
</dbReference>
<dbReference type="GO" id="GO:0005737">
    <property type="term" value="C:cytoplasm"/>
    <property type="evidence" value="ECO:0007669"/>
    <property type="project" value="TreeGrafter"/>
</dbReference>
<dbReference type="GO" id="GO:0045505">
    <property type="term" value="F:dynein intermediate chain binding"/>
    <property type="evidence" value="ECO:0007669"/>
    <property type="project" value="TreeGrafter"/>
</dbReference>
<sequence length="114" mass="12801">MSALDDTASVLSGPPKQLIDENTYITGPKGYGEAYVFKQQKVRDVVQSNLRDCMEGQRYDPVKASKVTIGQKTGQAQRSVSRFLWDVHTDGAASEYYENESLFCVCQVYGLYFL</sequence>
<dbReference type="InterPro" id="IPR005334">
    <property type="entry name" value="Tctex-1-like"/>
</dbReference>
<dbReference type="Gene3D" id="3.30.1140.40">
    <property type="entry name" value="Tctex-1"/>
    <property type="match status" value="1"/>
</dbReference>
<comment type="caution">
    <text evidence="1">The sequence shown here is derived from an EMBL/GenBank/DDBJ whole genome shotgun (WGS) entry which is preliminary data.</text>
</comment>
<dbReference type="GO" id="GO:0007018">
    <property type="term" value="P:microtubule-based movement"/>
    <property type="evidence" value="ECO:0007669"/>
    <property type="project" value="TreeGrafter"/>
</dbReference>
<organism evidence="1 2">
    <name type="scientific">Coccomyxa viridis</name>
    <dbReference type="NCBI Taxonomy" id="1274662"/>
    <lineage>
        <taxon>Eukaryota</taxon>
        <taxon>Viridiplantae</taxon>
        <taxon>Chlorophyta</taxon>
        <taxon>core chlorophytes</taxon>
        <taxon>Trebouxiophyceae</taxon>
        <taxon>Trebouxiophyceae incertae sedis</taxon>
        <taxon>Coccomyxaceae</taxon>
        <taxon>Coccomyxa</taxon>
    </lineage>
</organism>
<accession>A0AAV1I681</accession>
<evidence type="ECO:0000313" key="2">
    <source>
        <dbReference type="Proteomes" id="UP001314263"/>
    </source>
</evidence>
<dbReference type="PANTHER" id="PTHR21255">
    <property type="entry name" value="T-COMPLEX-ASSOCIATED-TESTIS-EXPRESSED 1/ DYNEIN LIGHT CHAIN"/>
    <property type="match status" value="1"/>
</dbReference>
<protein>
    <recommendedName>
        <fullName evidence="3">Dynein light chain</fullName>
    </recommendedName>
</protein>
<evidence type="ECO:0000313" key="1">
    <source>
        <dbReference type="EMBL" id="CAK0782866.1"/>
    </source>
</evidence>
<name>A0AAV1I681_9CHLO</name>
<evidence type="ECO:0008006" key="3">
    <source>
        <dbReference type="Google" id="ProtNLM"/>
    </source>
</evidence>
<dbReference type="GO" id="GO:0005868">
    <property type="term" value="C:cytoplasmic dynein complex"/>
    <property type="evidence" value="ECO:0007669"/>
    <property type="project" value="TreeGrafter"/>
</dbReference>
<keyword evidence="2" id="KW-1185">Reference proteome</keyword>
<gene>
    <name evidence="1" type="ORF">CVIRNUC_006061</name>
</gene>
<dbReference type="Pfam" id="PF03645">
    <property type="entry name" value="Tctex-1"/>
    <property type="match status" value="1"/>
</dbReference>
<dbReference type="PANTHER" id="PTHR21255:SF7">
    <property type="entry name" value="DYNEIN LIGHT CHAIN TCTEX-TYPE PROTEIN 2B"/>
    <property type="match status" value="1"/>
</dbReference>